<dbReference type="GO" id="GO:0016024">
    <property type="term" value="P:CDP-diacylglycerol biosynthetic process"/>
    <property type="evidence" value="ECO:0007669"/>
    <property type="project" value="UniProtKB-UniPathway"/>
</dbReference>
<dbReference type="Proteomes" id="UP000305888">
    <property type="component" value="Chromosome"/>
</dbReference>
<dbReference type="GO" id="GO:0004605">
    <property type="term" value="F:phosphatidate cytidylyltransferase activity"/>
    <property type="evidence" value="ECO:0007669"/>
    <property type="project" value="UniProtKB-EC"/>
</dbReference>
<evidence type="ECO:0000313" key="20">
    <source>
        <dbReference type="EMBL" id="QDL92739.1"/>
    </source>
</evidence>
<comment type="pathway">
    <text evidence="4">Lipid metabolism.</text>
</comment>
<evidence type="ECO:0000256" key="9">
    <source>
        <dbReference type="ARBA" id="ARBA00022516"/>
    </source>
</evidence>
<evidence type="ECO:0000256" key="12">
    <source>
        <dbReference type="ARBA" id="ARBA00022695"/>
    </source>
</evidence>
<dbReference type="InterPro" id="IPR000374">
    <property type="entry name" value="PC_trans"/>
</dbReference>
<dbReference type="PANTHER" id="PTHR46382:SF1">
    <property type="entry name" value="PHOSPHATIDATE CYTIDYLYLTRANSFERASE"/>
    <property type="match status" value="1"/>
</dbReference>
<reference evidence="20 21" key="1">
    <citation type="submission" date="2019-06" db="EMBL/GenBank/DDBJ databases">
        <title>Genome sequence of Rhodobacteraceae bacterium D4M1.</title>
        <authorList>
            <person name="Cao J."/>
        </authorList>
    </citation>
    <scope>NUCLEOTIDE SEQUENCE [LARGE SCALE GENOMIC DNA]</scope>
    <source>
        <strain evidence="20 21">D4M1</strain>
    </source>
</reference>
<evidence type="ECO:0000256" key="19">
    <source>
        <dbReference type="SAM" id="Phobius"/>
    </source>
</evidence>
<feature type="transmembrane region" description="Helical" evidence="19">
    <location>
        <begin position="169"/>
        <end position="187"/>
    </location>
</feature>
<proteinExistence type="inferred from homology"/>
<evidence type="ECO:0000256" key="5">
    <source>
        <dbReference type="ARBA" id="ARBA00010185"/>
    </source>
</evidence>
<keyword evidence="9" id="KW-0444">Lipid biosynthesis</keyword>
<dbReference type="AlphaFoldDB" id="A0A5B8G0S4"/>
<evidence type="ECO:0000256" key="2">
    <source>
        <dbReference type="ARBA" id="ARBA00004651"/>
    </source>
</evidence>
<keyword evidence="21" id="KW-1185">Reference proteome</keyword>
<evidence type="ECO:0000256" key="8">
    <source>
        <dbReference type="ARBA" id="ARBA00022475"/>
    </source>
</evidence>
<dbReference type="UniPathway" id="UPA00557">
    <property type="reaction ID" value="UER00614"/>
</dbReference>
<keyword evidence="13 19" id="KW-1133">Transmembrane helix</keyword>
<evidence type="ECO:0000256" key="7">
    <source>
        <dbReference type="ARBA" id="ARBA00019373"/>
    </source>
</evidence>
<keyword evidence="10 18" id="KW-0808">Transferase</keyword>
<dbReference type="PROSITE" id="PS01315">
    <property type="entry name" value="CDS"/>
    <property type="match status" value="1"/>
</dbReference>
<sequence length="266" mass="27992">MSGTRFADLRTRTLAGLGLGAVALAAVAAGDYWSAALFAVAGGAMAWELRRMTGAGRGAAEWVMIGATMLAVLATEMMRLRWGIAVLGLGALLLLLLERHKTGWQVFGLVYIGLAMSAVDGLRNDPLYGFDAVLWLFLTVIASDVGGYFGGRIVGGPKLWPRVSPKKTWAGTVAGMALAAIVGAFFSRWTTGTLVEEVATVSAVTALMSQAGDIGESAVKRHFRVKDSSRLIPGHGGVLDRLDGLMAAGLFSAVITFARGTSLFIW</sequence>
<evidence type="ECO:0000256" key="15">
    <source>
        <dbReference type="ARBA" id="ARBA00023136"/>
    </source>
</evidence>
<keyword evidence="11 18" id="KW-0812">Transmembrane</keyword>
<evidence type="ECO:0000256" key="3">
    <source>
        <dbReference type="ARBA" id="ARBA00005119"/>
    </source>
</evidence>
<comment type="subcellular location">
    <subcellularLocation>
        <location evidence="2">Cell membrane</location>
        <topology evidence="2">Multi-pass membrane protein</topology>
    </subcellularLocation>
</comment>
<evidence type="ECO:0000256" key="4">
    <source>
        <dbReference type="ARBA" id="ARBA00005189"/>
    </source>
</evidence>
<keyword evidence="12 18" id="KW-0548">Nucleotidyltransferase</keyword>
<protein>
    <recommendedName>
        <fullName evidence="7 18">Phosphatidate cytidylyltransferase</fullName>
        <ecNumber evidence="6 18">2.7.7.41</ecNumber>
    </recommendedName>
</protein>
<evidence type="ECO:0000256" key="10">
    <source>
        <dbReference type="ARBA" id="ARBA00022679"/>
    </source>
</evidence>
<gene>
    <name evidence="20" type="ORF">FDP22_13665</name>
</gene>
<evidence type="ECO:0000256" key="17">
    <source>
        <dbReference type="ARBA" id="ARBA00023264"/>
    </source>
</evidence>
<dbReference type="EC" id="2.7.7.41" evidence="6 18"/>
<evidence type="ECO:0000256" key="13">
    <source>
        <dbReference type="ARBA" id="ARBA00022989"/>
    </source>
</evidence>
<feature type="transmembrane region" description="Helical" evidence="19">
    <location>
        <begin position="80"/>
        <end position="97"/>
    </location>
</feature>
<name>A0A5B8G0S4_9RHOB</name>
<dbReference type="GO" id="GO:0005886">
    <property type="term" value="C:plasma membrane"/>
    <property type="evidence" value="ECO:0007669"/>
    <property type="project" value="UniProtKB-SubCell"/>
</dbReference>
<organism evidence="20 21">
    <name type="scientific">Paroceanicella profunda</name>
    <dbReference type="NCBI Taxonomy" id="2579971"/>
    <lineage>
        <taxon>Bacteria</taxon>
        <taxon>Pseudomonadati</taxon>
        <taxon>Pseudomonadota</taxon>
        <taxon>Alphaproteobacteria</taxon>
        <taxon>Rhodobacterales</taxon>
        <taxon>Paracoccaceae</taxon>
        <taxon>Paroceanicella</taxon>
    </lineage>
</organism>
<evidence type="ECO:0000256" key="11">
    <source>
        <dbReference type="ARBA" id="ARBA00022692"/>
    </source>
</evidence>
<dbReference type="Pfam" id="PF01148">
    <property type="entry name" value="CTP_transf_1"/>
    <property type="match status" value="1"/>
</dbReference>
<keyword evidence="17" id="KW-1208">Phospholipid metabolism</keyword>
<evidence type="ECO:0000256" key="6">
    <source>
        <dbReference type="ARBA" id="ARBA00012487"/>
    </source>
</evidence>
<dbReference type="OrthoDB" id="9799199at2"/>
<dbReference type="KEGG" id="ppru:FDP22_13665"/>
<keyword evidence="8" id="KW-1003">Cell membrane</keyword>
<evidence type="ECO:0000256" key="18">
    <source>
        <dbReference type="RuleBase" id="RU003938"/>
    </source>
</evidence>
<comment type="similarity">
    <text evidence="5 18">Belongs to the CDS family.</text>
</comment>
<keyword evidence="16" id="KW-0594">Phospholipid biosynthesis</keyword>
<evidence type="ECO:0000256" key="14">
    <source>
        <dbReference type="ARBA" id="ARBA00023098"/>
    </source>
</evidence>
<evidence type="ECO:0000313" key="21">
    <source>
        <dbReference type="Proteomes" id="UP000305888"/>
    </source>
</evidence>
<feature type="transmembrane region" description="Helical" evidence="19">
    <location>
        <begin position="128"/>
        <end position="149"/>
    </location>
</feature>
<keyword evidence="14" id="KW-0443">Lipid metabolism</keyword>
<comment type="catalytic activity">
    <reaction evidence="1 18">
        <text>a 1,2-diacyl-sn-glycero-3-phosphate + CTP + H(+) = a CDP-1,2-diacyl-sn-glycerol + diphosphate</text>
        <dbReference type="Rhea" id="RHEA:16229"/>
        <dbReference type="ChEBI" id="CHEBI:15378"/>
        <dbReference type="ChEBI" id="CHEBI:33019"/>
        <dbReference type="ChEBI" id="CHEBI:37563"/>
        <dbReference type="ChEBI" id="CHEBI:58332"/>
        <dbReference type="ChEBI" id="CHEBI:58608"/>
        <dbReference type="EC" id="2.7.7.41"/>
    </reaction>
</comment>
<evidence type="ECO:0000256" key="1">
    <source>
        <dbReference type="ARBA" id="ARBA00001698"/>
    </source>
</evidence>
<accession>A0A5B8G0S4</accession>
<evidence type="ECO:0000256" key="16">
    <source>
        <dbReference type="ARBA" id="ARBA00023209"/>
    </source>
</evidence>
<dbReference type="EMBL" id="CP040818">
    <property type="protein sequence ID" value="QDL92739.1"/>
    <property type="molecule type" value="Genomic_DNA"/>
</dbReference>
<feature type="transmembrane region" description="Helical" evidence="19">
    <location>
        <begin position="20"/>
        <end position="47"/>
    </location>
</feature>
<dbReference type="RefSeq" id="WP_138574471.1">
    <property type="nucleotide sequence ID" value="NZ_CP040818.1"/>
</dbReference>
<feature type="transmembrane region" description="Helical" evidence="19">
    <location>
        <begin position="104"/>
        <end position="122"/>
    </location>
</feature>
<comment type="pathway">
    <text evidence="3 18">Phospholipid metabolism; CDP-diacylglycerol biosynthesis; CDP-diacylglycerol from sn-glycerol 3-phosphate: step 3/3.</text>
</comment>
<dbReference type="PANTHER" id="PTHR46382">
    <property type="entry name" value="PHOSPHATIDATE CYTIDYLYLTRANSFERASE"/>
    <property type="match status" value="1"/>
</dbReference>
<keyword evidence="15 19" id="KW-0472">Membrane</keyword>
<feature type="transmembrane region" description="Helical" evidence="19">
    <location>
        <begin position="245"/>
        <end position="265"/>
    </location>
</feature>